<proteinExistence type="predicted"/>
<accession>X1F1I1</accession>
<sequence length="43" mass="4785">ILRSIAFSILVLSATEEIAPIDLDTALWTGSRSEFIWFMPSVS</sequence>
<evidence type="ECO:0000313" key="1">
    <source>
        <dbReference type="EMBL" id="GAH14673.1"/>
    </source>
</evidence>
<comment type="caution">
    <text evidence="1">The sequence shown here is derived from an EMBL/GenBank/DDBJ whole genome shotgun (WGS) entry which is preliminary data.</text>
</comment>
<organism evidence="1">
    <name type="scientific">marine sediment metagenome</name>
    <dbReference type="NCBI Taxonomy" id="412755"/>
    <lineage>
        <taxon>unclassified sequences</taxon>
        <taxon>metagenomes</taxon>
        <taxon>ecological metagenomes</taxon>
    </lineage>
</organism>
<feature type="non-terminal residue" evidence="1">
    <location>
        <position position="1"/>
    </location>
</feature>
<protein>
    <submittedName>
        <fullName evidence="1">Uncharacterized protein</fullName>
    </submittedName>
</protein>
<name>X1F1I1_9ZZZZ</name>
<reference evidence="1" key="1">
    <citation type="journal article" date="2014" name="Front. Microbiol.">
        <title>High frequency of phylogenetically diverse reductive dehalogenase-homologous genes in deep subseafloor sedimentary metagenomes.</title>
        <authorList>
            <person name="Kawai M."/>
            <person name="Futagami T."/>
            <person name="Toyoda A."/>
            <person name="Takaki Y."/>
            <person name="Nishi S."/>
            <person name="Hori S."/>
            <person name="Arai W."/>
            <person name="Tsubouchi T."/>
            <person name="Morono Y."/>
            <person name="Uchiyama I."/>
            <person name="Ito T."/>
            <person name="Fujiyama A."/>
            <person name="Inagaki F."/>
            <person name="Takami H."/>
        </authorList>
    </citation>
    <scope>NUCLEOTIDE SEQUENCE</scope>
    <source>
        <strain evidence="1">Expedition CK06-06</strain>
    </source>
</reference>
<dbReference type="AlphaFoldDB" id="X1F1I1"/>
<gene>
    <name evidence="1" type="ORF">S01H4_54645</name>
</gene>
<dbReference type="EMBL" id="BART01031461">
    <property type="protein sequence ID" value="GAH14673.1"/>
    <property type="molecule type" value="Genomic_DNA"/>
</dbReference>